<organism evidence="2">
    <name type="scientific">uncultured Thermomicrobiales bacterium</name>
    <dbReference type="NCBI Taxonomy" id="1645740"/>
    <lineage>
        <taxon>Bacteria</taxon>
        <taxon>Pseudomonadati</taxon>
        <taxon>Thermomicrobiota</taxon>
        <taxon>Thermomicrobia</taxon>
        <taxon>Thermomicrobiales</taxon>
        <taxon>environmental samples</taxon>
    </lineage>
</organism>
<dbReference type="AlphaFoldDB" id="A0A6J4VVZ9"/>
<protein>
    <submittedName>
        <fullName evidence="2">NADH dehydrogenase</fullName>
        <ecNumber evidence="2">1.6.99.3</ecNumber>
    </submittedName>
</protein>
<feature type="compositionally biased region" description="Basic residues" evidence="1">
    <location>
        <begin position="26"/>
        <end position="55"/>
    </location>
</feature>
<dbReference type="EC" id="1.6.99.3" evidence="2"/>
<proteinExistence type="predicted"/>
<dbReference type="EMBL" id="CADCWM010000997">
    <property type="protein sequence ID" value="CAA9586580.1"/>
    <property type="molecule type" value="Genomic_DNA"/>
</dbReference>
<evidence type="ECO:0000256" key="1">
    <source>
        <dbReference type="SAM" id="MobiDB-lite"/>
    </source>
</evidence>
<dbReference type="GO" id="GO:0016491">
    <property type="term" value="F:oxidoreductase activity"/>
    <property type="evidence" value="ECO:0007669"/>
    <property type="project" value="UniProtKB-KW"/>
</dbReference>
<accession>A0A6J4VVZ9</accession>
<feature type="non-terminal residue" evidence="2">
    <location>
        <position position="1"/>
    </location>
</feature>
<sequence length="69" mass="8117">GRDPDQPAPHLRRADPPAPGGGWDRRRGRRLPRRPGRRHPAGRRHRDPHQRRRAQRGVGERRHGRLRLP</sequence>
<gene>
    <name evidence="2" type="ORF">AVDCRST_MAG88-4036</name>
</gene>
<feature type="non-terminal residue" evidence="2">
    <location>
        <position position="69"/>
    </location>
</feature>
<evidence type="ECO:0000313" key="2">
    <source>
        <dbReference type="EMBL" id="CAA9586580.1"/>
    </source>
</evidence>
<name>A0A6J4VVZ9_9BACT</name>
<feature type="region of interest" description="Disordered" evidence="1">
    <location>
        <begin position="1"/>
        <end position="69"/>
    </location>
</feature>
<keyword evidence="2" id="KW-0560">Oxidoreductase</keyword>
<reference evidence="2" key="1">
    <citation type="submission" date="2020-02" db="EMBL/GenBank/DDBJ databases">
        <authorList>
            <person name="Meier V. D."/>
        </authorList>
    </citation>
    <scope>NUCLEOTIDE SEQUENCE</scope>
    <source>
        <strain evidence="2">AVDCRST_MAG88</strain>
    </source>
</reference>